<accession>A0AAV7ITX7</accession>
<evidence type="ECO:0000256" key="1">
    <source>
        <dbReference type="SAM" id="MobiDB-lite"/>
    </source>
</evidence>
<protein>
    <submittedName>
        <fullName evidence="2">Uncharacterized protein</fullName>
    </submittedName>
</protein>
<comment type="caution">
    <text evidence="2">The sequence shown here is derived from an EMBL/GenBank/DDBJ whole genome shotgun (WGS) entry which is preliminary data.</text>
</comment>
<dbReference type="Proteomes" id="UP000826195">
    <property type="component" value="Unassembled WGS sequence"/>
</dbReference>
<organism evidence="2 3">
    <name type="scientific">Cotesia glomerata</name>
    <name type="common">Lepidopteran parasitic wasp</name>
    <name type="synonym">Apanteles glomeratus</name>
    <dbReference type="NCBI Taxonomy" id="32391"/>
    <lineage>
        <taxon>Eukaryota</taxon>
        <taxon>Metazoa</taxon>
        <taxon>Ecdysozoa</taxon>
        <taxon>Arthropoda</taxon>
        <taxon>Hexapoda</taxon>
        <taxon>Insecta</taxon>
        <taxon>Pterygota</taxon>
        <taxon>Neoptera</taxon>
        <taxon>Endopterygota</taxon>
        <taxon>Hymenoptera</taxon>
        <taxon>Apocrita</taxon>
        <taxon>Ichneumonoidea</taxon>
        <taxon>Braconidae</taxon>
        <taxon>Microgastrinae</taxon>
        <taxon>Cotesia</taxon>
    </lineage>
</organism>
<dbReference type="AlphaFoldDB" id="A0AAV7ITX7"/>
<feature type="region of interest" description="Disordered" evidence="1">
    <location>
        <begin position="96"/>
        <end position="115"/>
    </location>
</feature>
<evidence type="ECO:0000313" key="2">
    <source>
        <dbReference type="EMBL" id="KAH0560133.1"/>
    </source>
</evidence>
<feature type="compositionally biased region" description="Polar residues" evidence="1">
    <location>
        <begin position="106"/>
        <end position="115"/>
    </location>
</feature>
<proteinExistence type="predicted"/>
<sequence>MGEETEETEQTEECKQIYTREYEVLLLVERDQPCPAFTVITMRLMNPLRVLLPPLISPFNKRELLQERFFEHPLIALAQPPGLPSTWRVASPVMQHAREEPKQGLHYQTSQFDDR</sequence>
<dbReference type="EMBL" id="JAHXZJ010000374">
    <property type="protein sequence ID" value="KAH0560133.1"/>
    <property type="molecule type" value="Genomic_DNA"/>
</dbReference>
<name>A0AAV7ITX7_COTGL</name>
<reference evidence="2 3" key="1">
    <citation type="journal article" date="2021" name="J. Hered.">
        <title>A chromosome-level genome assembly of the parasitoid wasp, Cotesia glomerata (Hymenoptera: Braconidae).</title>
        <authorList>
            <person name="Pinto B.J."/>
            <person name="Weis J.J."/>
            <person name="Gamble T."/>
            <person name="Ode P.J."/>
            <person name="Paul R."/>
            <person name="Zaspel J.M."/>
        </authorList>
    </citation>
    <scope>NUCLEOTIDE SEQUENCE [LARGE SCALE GENOMIC DNA]</scope>
    <source>
        <strain evidence="2">CgM1</strain>
    </source>
</reference>
<evidence type="ECO:0000313" key="3">
    <source>
        <dbReference type="Proteomes" id="UP000826195"/>
    </source>
</evidence>
<keyword evidence="3" id="KW-1185">Reference proteome</keyword>
<gene>
    <name evidence="2" type="ORF">KQX54_001747</name>
</gene>